<reference evidence="1 2" key="1">
    <citation type="submission" date="2022-07" db="EMBL/GenBank/DDBJ databases">
        <title>A copper resistant bacterium isolated from sediment samples of deep sea hydrothermal areas.</title>
        <authorList>
            <person name="Zeng X."/>
        </authorList>
    </citation>
    <scope>NUCLEOTIDE SEQUENCE [LARGE SCALE GENOMIC DNA]</scope>
    <source>
        <strain evidence="2">CuT 6</strain>
    </source>
</reference>
<gene>
    <name evidence="1" type="ORF">NLK58_17140</name>
</gene>
<organism evidence="1 2">
    <name type="scientific">Marinobacter metalliresistant</name>
    <dbReference type="NCBI Taxonomy" id="2961995"/>
    <lineage>
        <taxon>Bacteria</taxon>
        <taxon>Pseudomonadati</taxon>
        <taxon>Pseudomonadota</taxon>
        <taxon>Gammaproteobacteria</taxon>
        <taxon>Pseudomonadales</taxon>
        <taxon>Marinobacteraceae</taxon>
        <taxon>Marinobacter</taxon>
    </lineage>
</organism>
<dbReference type="EMBL" id="CP101118">
    <property type="protein sequence ID" value="WZF88030.1"/>
    <property type="molecule type" value="Genomic_DNA"/>
</dbReference>
<protein>
    <submittedName>
        <fullName evidence="1">Uncharacterized protein</fullName>
    </submittedName>
</protein>
<name>A0ABZ2VZX0_9GAMM</name>
<proteinExistence type="predicted"/>
<accession>A0ABZ2VZX0</accession>
<sequence>MERLPSDTDVMPMAFFQKVKQGIWQKILDGAGQSLLYKNLYYRGDCSRFGMEIERAHLG</sequence>
<dbReference type="RefSeq" id="WP_139216065.1">
    <property type="nucleotide sequence ID" value="NZ_CP101118.1"/>
</dbReference>
<keyword evidence="2" id="KW-1185">Reference proteome</keyword>
<dbReference type="Proteomes" id="UP001475781">
    <property type="component" value="Chromosome"/>
</dbReference>
<evidence type="ECO:0000313" key="2">
    <source>
        <dbReference type="Proteomes" id="UP001475781"/>
    </source>
</evidence>
<evidence type="ECO:0000313" key="1">
    <source>
        <dbReference type="EMBL" id="WZF88030.1"/>
    </source>
</evidence>